<dbReference type="SUPFAM" id="SSF52540">
    <property type="entry name" value="P-loop containing nucleoside triphosphate hydrolases"/>
    <property type="match status" value="1"/>
</dbReference>
<dbReference type="InterPro" id="IPR021886">
    <property type="entry name" value="MgsA_C"/>
</dbReference>
<dbReference type="CDD" id="cd18139">
    <property type="entry name" value="HLD_clamp_RarA"/>
    <property type="match status" value="1"/>
</dbReference>
<comment type="caution">
    <text evidence="7">The sequence shown here is derived from an EMBL/GenBank/DDBJ whole genome shotgun (WGS) entry which is preliminary data.</text>
</comment>
<evidence type="ECO:0000256" key="3">
    <source>
        <dbReference type="ARBA" id="ARBA00022705"/>
    </source>
</evidence>
<proteinExistence type="inferred from homology"/>
<dbReference type="InterPro" id="IPR003593">
    <property type="entry name" value="AAA+_ATPase"/>
</dbReference>
<comment type="similarity">
    <text evidence="2">Belongs to the AAA ATPase family. RarA/MGS1/WRNIP1 subfamily.</text>
</comment>
<accession>A0A124FX06</accession>
<dbReference type="GO" id="GO:0017116">
    <property type="term" value="F:single-stranded DNA helicase activity"/>
    <property type="evidence" value="ECO:0007669"/>
    <property type="project" value="TreeGrafter"/>
</dbReference>
<keyword evidence="3" id="KW-0235">DNA replication</keyword>
<evidence type="ECO:0000256" key="1">
    <source>
        <dbReference type="ARBA" id="ARBA00002393"/>
    </source>
</evidence>
<evidence type="ECO:0000313" key="7">
    <source>
        <dbReference type="EMBL" id="KUK76467.1"/>
    </source>
</evidence>
<feature type="domain" description="AAA+ ATPase" evidence="6">
    <location>
        <begin position="38"/>
        <end position="155"/>
    </location>
</feature>
<dbReference type="Proteomes" id="UP000053904">
    <property type="component" value="Unassembled WGS sequence"/>
</dbReference>
<dbReference type="EMBL" id="LGGO01000147">
    <property type="protein sequence ID" value="KUK76467.1"/>
    <property type="molecule type" value="Genomic_DNA"/>
</dbReference>
<dbReference type="Pfam" id="PF12002">
    <property type="entry name" value="MgsA_C"/>
    <property type="match status" value="1"/>
</dbReference>
<dbReference type="CDD" id="cd00009">
    <property type="entry name" value="AAA"/>
    <property type="match status" value="1"/>
</dbReference>
<dbReference type="PANTHER" id="PTHR13779:SF7">
    <property type="entry name" value="ATPASE WRNIP1"/>
    <property type="match status" value="1"/>
</dbReference>
<evidence type="ECO:0000256" key="2">
    <source>
        <dbReference type="ARBA" id="ARBA00008959"/>
    </source>
</evidence>
<evidence type="ECO:0000313" key="8">
    <source>
        <dbReference type="Proteomes" id="UP000053904"/>
    </source>
</evidence>
<dbReference type="Gene3D" id="1.20.272.10">
    <property type="match status" value="1"/>
</dbReference>
<reference evidence="8" key="1">
    <citation type="journal article" date="2015" name="MBio">
        <title>Genome-Resolved Metagenomic Analysis Reveals Roles for Candidate Phyla and Other Microbial Community Members in Biogeochemical Transformations in Oil Reservoirs.</title>
        <authorList>
            <person name="Hu P."/>
            <person name="Tom L."/>
            <person name="Singh A."/>
            <person name="Thomas B.C."/>
            <person name="Baker B.J."/>
            <person name="Piceno Y.M."/>
            <person name="Andersen G.L."/>
            <person name="Banfield J.F."/>
        </authorList>
    </citation>
    <scope>NUCLEOTIDE SEQUENCE [LARGE SCALE GENOMIC DNA]</scope>
</reference>
<dbReference type="PATRIC" id="fig|1641389.3.peg.1075"/>
<evidence type="ECO:0000256" key="4">
    <source>
        <dbReference type="ARBA" id="ARBA00022741"/>
    </source>
</evidence>
<dbReference type="SUPFAM" id="SSF48019">
    <property type="entry name" value="post-AAA+ oligomerization domain-like"/>
    <property type="match status" value="1"/>
</dbReference>
<dbReference type="Gene3D" id="1.10.8.60">
    <property type="match status" value="1"/>
</dbReference>
<dbReference type="Pfam" id="PF00004">
    <property type="entry name" value="AAA"/>
    <property type="match status" value="1"/>
</dbReference>
<evidence type="ECO:0000259" key="6">
    <source>
        <dbReference type="SMART" id="SM00382"/>
    </source>
</evidence>
<dbReference type="GO" id="GO:0003677">
    <property type="term" value="F:DNA binding"/>
    <property type="evidence" value="ECO:0007669"/>
    <property type="project" value="InterPro"/>
</dbReference>
<dbReference type="FunFam" id="3.40.50.300:FF:000137">
    <property type="entry name" value="Replication-associated recombination protein A"/>
    <property type="match status" value="1"/>
</dbReference>
<evidence type="ECO:0000256" key="5">
    <source>
        <dbReference type="ARBA" id="ARBA00022840"/>
    </source>
</evidence>
<dbReference type="InterPro" id="IPR008921">
    <property type="entry name" value="DNA_pol3_clamp-load_cplx_C"/>
</dbReference>
<keyword evidence="5" id="KW-0067">ATP-binding</keyword>
<dbReference type="Gene3D" id="3.40.50.300">
    <property type="entry name" value="P-loop containing nucleotide triphosphate hydrolases"/>
    <property type="match status" value="1"/>
</dbReference>
<dbReference type="AlphaFoldDB" id="A0A124FX06"/>
<dbReference type="GO" id="GO:0000731">
    <property type="term" value="P:DNA synthesis involved in DNA repair"/>
    <property type="evidence" value="ECO:0007669"/>
    <property type="project" value="TreeGrafter"/>
</dbReference>
<dbReference type="GO" id="GO:0006261">
    <property type="term" value="P:DNA-templated DNA replication"/>
    <property type="evidence" value="ECO:0007669"/>
    <property type="project" value="TreeGrafter"/>
</dbReference>
<dbReference type="Pfam" id="PF16193">
    <property type="entry name" value="AAA_assoc_2"/>
    <property type="match status" value="1"/>
</dbReference>
<gene>
    <name evidence="7" type="ORF">XD93_0898</name>
</gene>
<comment type="function">
    <text evidence="1">DNA-dependent ATPase that plays important roles in cellular responses to stalled DNA replication processes.</text>
</comment>
<dbReference type="InterPro" id="IPR051314">
    <property type="entry name" value="AAA_ATPase_RarA/MGS1/WRNIP1"/>
</dbReference>
<dbReference type="PANTHER" id="PTHR13779">
    <property type="entry name" value="WERNER HELICASE-INTERACTING PROTEIN 1 FAMILY MEMBER"/>
    <property type="match status" value="1"/>
</dbReference>
<dbReference type="GO" id="GO:0008047">
    <property type="term" value="F:enzyme activator activity"/>
    <property type="evidence" value="ECO:0007669"/>
    <property type="project" value="TreeGrafter"/>
</dbReference>
<dbReference type="SMART" id="SM00382">
    <property type="entry name" value="AAA"/>
    <property type="match status" value="1"/>
</dbReference>
<organism evidence="7 8">
    <name type="scientific">candidate division WS6 bacterium 34_10</name>
    <dbReference type="NCBI Taxonomy" id="1641389"/>
    <lineage>
        <taxon>Bacteria</taxon>
        <taxon>Candidatus Dojkabacteria</taxon>
    </lineage>
</organism>
<name>A0A124FX06_9BACT</name>
<keyword evidence="4" id="KW-0547">Nucleotide-binding</keyword>
<dbReference type="InterPro" id="IPR032423">
    <property type="entry name" value="AAA_assoc_2"/>
</dbReference>
<protein>
    <submittedName>
        <fullName evidence="7">AAA ATPase central domain-containing protein</fullName>
    </submittedName>
</protein>
<dbReference type="Gene3D" id="1.10.3710.10">
    <property type="entry name" value="DNA polymerase III clamp loader subunits, C-terminal domain"/>
    <property type="match status" value="1"/>
</dbReference>
<dbReference type="InterPro" id="IPR027417">
    <property type="entry name" value="P-loop_NTPase"/>
</dbReference>
<dbReference type="GO" id="GO:0016887">
    <property type="term" value="F:ATP hydrolysis activity"/>
    <property type="evidence" value="ECO:0007669"/>
    <property type="project" value="InterPro"/>
</dbReference>
<sequence>MHEPLASKYRPRTLDDFIGQEHLVGEKGPIKKFLEAGKIPSMIFWGPPGTGKTTLAYIISQDLYYDFYRLQAVTSGKAKLKKIIAKALSNKEYNKRTILFIDEIHRWNKAQQDALLPYVEKGIITLIGATTENPSFRVISALLSRTKVFVFKQQSEEDIFNLLKKISKEEYPDISISKKVMETMANLANGDIRSALNILEMSTTLALSEKEEKKKAKITEEILRNAVQKPLYYDKHGEEHYNIISAIHKSMRSSNPDAAAYWVERMLVAGEDPLYVARRLLRFASEDIGNADPQAVILANSVYETCEKLGMPECSVSLVQLAIYLANAPKNNSAYVAENLIKKDIEEYGNLPVPLHIRNAPTKLMKNLGYGKGYEYDHDLESKKSNQQCLPDKLNNRKYIK</sequence>
<dbReference type="GO" id="GO:0005524">
    <property type="term" value="F:ATP binding"/>
    <property type="evidence" value="ECO:0007669"/>
    <property type="project" value="UniProtKB-KW"/>
</dbReference>
<dbReference type="InterPro" id="IPR003959">
    <property type="entry name" value="ATPase_AAA_core"/>
</dbReference>
<dbReference type="FunFam" id="1.20.272.10:FF:000001">
    <property type="entry name" value="Putative AAA family ATPase"/>
    <property type="match status" value="1"/>
</dbReference>